<organism evidence="2">
    <name type="scientific">Nonomuraea gerenzanensis</name>
    <dbReference type="NCBI Taxonomy" id="93944"/>
    <lineage>
        <taxon>Bacteria</taxon>
        <taxon>Bacillati</taxon>
        <taxon>Actinomycetota</taxon>
        <taxon>Actinomycetes</taxon>
        <taxon>Streptosporangiales</taxon>
        <taxon>Streptosporangiaceae</taxon>
        <taxon>Nonomuraea</taxon>
    </lineage>
</organism>
<dbReference type="EMBL" id="LT559118">
    <property type="protein sequence ID" value="SBO92187.1"/>
    <property type="molecule type" value="Genomic_DNA"/>
</dbReference>
<dbReference type="GO" id="GO:0004314">
    <property type="term" value="F:[acyl-carrier-protein] S-malonyltransferase activity"/>
    <property type="evidence" value="ECO:0007669"/>
    <property type="project" value="UniProtKB-EC"/>
</dbReference>
<feature type="region of interest" description="Disordered" evidence="1">
    <location>
        <begin position="130"/>
        <end position="150"/>
    </location>
</feature>
<dbReference type="AlphaFoldDB" id="A0A1M4E050"/>
<dbReference type="EC" id="2.3.1.39" evidence="2"/>
<gene>
    <name evidence="2" type="ORF">BN4615_P1701</name>
</gene>
<protein>
    <submittedName>
        <fullName evidence="2">POSSIBLE MALONYL COA-ACYL CARRIER PROTEIN TRANSACYLASE FABD2 (MCT)</fullName>
        <ecNumber evidence="2">2.3.1.39</ecNumber>
    </submittedName>
</protein>
<keyword evidence="2" id="KW-0808">Transferase</keyword>
<reference evidence="2" key="1">
    <citation type="submission" date="2016-04" db="EMBL/GenBank/DDBJ databases">
        <authorList>
            <person name="Evans L.H."/>
            <person name="Alamgir A."/>
            <person name="Owens N."/>
            <person name="Weber N.D."/>
            <person name="Virtaneva K."/>
            <person name="Barbian K."/>
            <person name="Babar A."/>
            <person name="Rosenke K."/>
        </authorList>
    </citation>
    <scope>NUCLEOTIDE SEQUENCE</scope>
    <source>
        <strain evidence="2">Nono1</strain>
    </source>
</reference>
<accession>A0A1M4E050</accession>
<proteinExistence type="predicted"/>
<feature type="region of interest" description="Disordered" evidence="1">
    <location>
        <begin position="280"/>
        <end position="299"/>
    </location>
</feature>
<name>A0A1M4E050_9ACTN</name>
<keyword evidence="2" id="KW-0012">Acyltransferase</keyword>
<evidence type="ECO:0000313" key="2">
    <source>
        <dbReference type="EMBL" id="SBO92187.1"/>
    </source>
</evidence>
<evidence type="ECO:0000256" key="1">
    <source>
        <dbReference type="SAM" id="MobiDB-lite"/>
    </source>
</evidence>
<sequence length="299" mass="31336">MPSRLLSAESTDLFVGTPDEPHQVLPVTAAQGAHASALERRGAGVRLAGEITVPAAAATLEVPLIVAAAPGSTVPCLLTLVRNSTSDEIRGAAQVASPRGSWTMLPEVIRGFVVAAEEAVDVAFQMEVPADQPPGLDQRRRPPREPLGAYGVRARHGHGHDPLALACPAAARARAAPPPTASPLPDPAQAGEATPAVLEPLGAITLGSLPSAIAEALQRHPYGTLVGPVEDSLGWHVAIAVPAPRPDREPDGQEPGLLRAARQEAFARWLDDLRAKRVRLMPGLEHPGGPRQPDNHHEH</sequence>